<reference evidence="1 2" key="1">
    <citation type="journal article" date="2015" name="Stand. Genomic Sci.">
        <title>Genomic Encyclopedia of Bacterial and Archaeal Type Strains, Phase III: the genomes of soil and plant-associated and newly described type strains.</title>
        <authorList>
            <person name="Whitman W.B."/>
            <person name="Woyke T."/>
            <person name="Klenk H.P."/>
            <person name="Zhou Y."/>
            <person name="Lilburn T.G."/>
            <person name="Beck B.J."/>
            <person name="De Vos P."/>
            <person name="Vandamme P."/>
            <person name="Eisen J.A."/>
            <person name="Garrity G."/>
            <person name="Hugenholtz P."/>
            <person name="Kyrpides N.C."/>
        </authorList>
    </citation>
    <scope>NUCLEOTIDE SEQUENCE [LARGE SCALE GENOMIC DNA]</scope>
    <source>
        <strain evidence="1 2">VKM Ac-2572</strain>
    </source>
</reference>
<evidence type="ECO:0000313" key="1">
    <source>
        <dbReference type="EMBL" id="TCO34677.1"/>
    </source>
</evidence>
<gene>
    <name evidence="1" type="ORF">EV652_102745</name>
</gene>
<organism evidence="1 2">
    <name type="scientific">Kribbella steppae</name>
    <dbReference type="NCBI Taxonomy" id="2512223"/>
    <lineage>
        <taxon>Bacteria</taxon>
        <taxon>Bacillati</taxon>
        <taxon>Actinomycetota</taxon>
        <taxon>Actinomycetes</taxon>
        <taxon>Propionibacteriales</taxon>
        <taxon>Kribbellaceae</taxon>
        <taxon>Kribbella</taxon>
    </lineage>
</organism>
<name>A0A4R2HU25_9ACTN</name>
<sequence>MVAAVNSRHVIESDAGHYNHVDRPHLVAKYVRHVALGAL</sequence>
<evidence type="ECO:0000313" key="2">
    <source>
        <dbReference type="Proteomes" id="UP000294508"/>
    </source>
</evidence>
<protein>
    <submittedName>
        <fullName evidence="1">Uncharacterized protein</fullName>
    </submittedName>
</protein>
<dbReference type="AlphaFoldDB" id="A0A4R2HU25"/>
<keyword evidence="2" id="KW-1185">Reference proteome</keyword>
<proteinExistence type="predicted"/>
<comment type="caution">
    <text evidence="1">The sequence shown here is derived from an EMBL/GenBank/DDBJ whole genome shotgun (WGS) entry which is preliminary data.</text>
</comment>
<dbReference type="Proteomes" id="UP000294508">
    <property type="component" value="Unassembled WGS sequence"/>
</dbReference>
<dbReference type="EMBL" id="SLWN01000002">
    <property type="protein sequence ID" value="TCO34677.1"/>
    <property type="molecule type" value="Genomic_DNA"/>
</dbReference>
<accession>A0A4R2HU25</accession>